<gene>
    <name evidence="2" type="ORF">NERG_01024</name>
</gene>
<organism evidence="2">
    <name type="scientific">Nematocida ausubeli (strain ATCC PRA-371 / ERTm2)</name>
    <name type="common">Nematode killer fungus</name>
    <dbReference type="NCBI Taxonomy" id="1913371"/>
    <lineage>
        <taxon>Eukaryota</taxon>
        <taxon>Fungi</taxon>
        <taxon>Fungi incertae sedis</taxon>
        <taxon>Microsporidia</taxon>
        <taxon>Nematocida</taxon>
    </lineage>
</organism>
<sequence>MYLNRDIVKFLIECLIHIFGFFITLWIGYAVRELILDYTAPKCKQSEVSTFLPPTCYIRPLKKQRYDI</sequence>
<keyword evidence="1" id="KW-0472">Membrane</keyword>
<proteinExistence type="predicted"/>
<dbReference type="EMBL" id="JH604634">
    <property type="protein sequence ID" value="EHY66328.1"/>
    <property type="molecule type" value="Genomic_DNA"/>
</dbReference>
<accession>H8ZBS5</accession>
<name>H8ZBS5_NEMA1</name>
<evidence type="ECO:0000256" key="1">
    <source>
        <dbReference type="SAM" id="Phobius"/>
    </source>
</evidence>
<reference evidence="2" key="1">
    <citation type="submission" date="2011-03" db="EMBL/GenBank/DDBJ databases">
        <title>The Genome Sequence of Nematocida sp1 strain ERTm2.</title>
        <authorList>
            <consortium name="The Broad Institute Genome Sequencing Platform"/>
            <consortium name="The Broad Institute Genome Sequencing Center for Infectious Disease"/>
            <person name="Cuomo C."/>
            <person name="Troemel E."/>
            <person name="Young S.K."/>
            <person name="Zeng Q."/>
            <person name="Gargeya S."/>
            <person name="Fitzgerald M."/>
            <person name="Haas B."/>
            <person name="Abouelleil A."/>
            <person name="Alvarado L."/>
            <person name="Arachchi H.M."/>
            <person name="Berlin A."/>
            <person name="Brown A."/>
            <person name="Chapman S.B."/>
            <person name="Chen Z."/>
            <person name="Dunbar C."/>
            <person name="Freedman E."/>
            <person name="Gearin G."/>
            <person name="Gellesch M."/>
            <person name="Goldberg J."/>
            <person name="Griggs A."/>
            <person name="Gujja S."/>
            <person name="Heilman E.R."/>
            <person name="Heiman D."/>
            <person name="Howarth C."/>
            <person name="Larson L."/>
            <person name="Lui A."/>
            <person name="MacDonald P.J.P."/>
            <person name="Mehta T."/>
            <person name="Montmayeur A."/>
            <person name="Murphy C."/>
            <person name="Neiman D."/>
            <person name="Pearson M."/>
            <person name="Priest M."/>
            <person name="Roberts A."/>
            <person name="Saif S."/>
            <person name="Shea T."/>
            <person name="Shenoy N."/>
            <person name="Sisk P."/>
            <person name="Stolte C."/>
            <person name="Sykes S."/>
            <person name="White J."/>
            <person name="Yandava C."/>
            <person name="Wortman J."/>
            <person name="Nusbaum C."/>
            <person name="Birren B."/>
        </authorList>
    </citation>
    <scope>NUCLEOTIDE SEQUENCE</scope>
    <source>
        <strain evidence="2">ERTm2</strain>
    </source>
</reference>
<keyword evidence="1" id="KW-0812">Transmembrane</keyword>
<dbReference type="Proteomes" id="UP000005622">
    <property type="component" value="Unassembled WGS sequence"/>
</dbReference>
<protein>
    <submittedName>
        <fullName evidence="2">Uncharacterized protein</fullName>
    </submittedName>
</protein>
<dbReference type="AlphaFoldDB" id="H8ZBS5"/>
<feature type="transmembrane region" description="Helical" evidence="1">
    <location>
        <begin position="7"/>
        <end position="29"/>
    </location>
</feature>
<dbReference type="HOGENOM" id="CLU_2794539_0_0_1"/>
<dbReference type="OrthoDB" id="2186195at2759"/>
<evidence type="ECO:0000313" key="2">
    <source>
        <dbReference type="EMBL" id="EHY66328.1"/>
    </source>
</evidence>
<keyword evidence="1" id="KW-1133">Transmembrane helix</keyword>